<dbReference type="InterPro" id="IPR018730">
    <property type="entry name" value="DUF2273"/>
</dbReference>
<dbReference type="RefSeq" id="WP_089758611.1">
    <property type="nucleotide sequence ID" value="NZ_FNGO01000004.1"/>
</dbReference>
<evidence type="ECO:0000256" key="1">
    <source>
        <dbReference type="SAM" id="Phobius"/>
    </source>
</evidence>
<dbReference type="EMBL" id="FNGO01000004">
    <property type="protein sequence ID" value="SDL42358.1"/>
    <property type="molecule type" value="Genomic_DNA"/>
</dbReference>
<dbReference type="Proteomes" id="UP000199476">
    <property type="component" value="Unassembled WGS sequence"/>
</dbReference>
<protein>
    <submittedName>
        <fullName evidence="2">Uncharacterized membrane protein</fullName>
    </submittedName>
</protein>
<reference evidence="2 3" key="1">
    <citation type="submission" date="2016-10" db="EMBL/GenBank/DDBJ databases">
        <authorList>
            <person name="de Groot N.N."/>
        </authorList>
    </citation>
    <scope>NUCLEOTIDE SEQUENCE [LARGE SCALE GENOMIC DNA]</scope>
    <source>
        <strain evidence="2 3">SLAS-1</strain>
    </source>
</reference>
<dbReference type="STRING" id="321763.SAMN04488692_104118"/>
<dbReference type="Pfam" id="PF10031">
    <property type="entry name" value="DUF2273"/>
    <property type="match status" value="1"/>
</dbReference>
<keyword evidence="1" id="KW-0812">Transmembrane</keyword>
<evidence type="ECO:0000313" key="3">
    <source>
        <dbReference type="Proteomes" id="UP000199476"/>
    </source>
</evidence>
<organism evidence="2 3">
    <name type="scientific">Halarsenatibacter silvermanii</name>
    <dbReference type="NCBI Taxonomy" id="321763"/>
    <lineage>
        <taxon>Bacteria</taxon>
        <taxon>Bacillati</taxon>
        <taxon>Bacillota</taxon>
        <taxon>Clostridia</taxon>
        <taxon>Halanaerobiales</taxon>
        <taxon>Halarsenatibacteraceae</taxon>
        <taxon>Halarsenatibacter</taxon>
    </lineage>
</organism>
<evidence type="ECO:0000313" key="2">
    <source>
        <dbReference type="EMBL" id="SDL42358.1"/>
    </source>
</evidence>
<keyword evidence="3" id="KW-1185">Reference proteome</keyword>
<feature type="transmembrane region" description="Helical" evidence="1">
    <location>
        <begin position="25"/>
        <end position="56"/>
    </location>
</feature>
<dbReference type="AlphaFoldDB" id="A0A1G9JXW1"/>
<sequence length="75" mass="8401">MDEESFKYKIKELISENMRELLGALAGLLIAIMLLSFGVLRTIILVVFTACGFLIASKEDLKRDIKDLVNRIISG</sequence>
<keyword evidence="1" id="KW-0472">Membrane</keyword>
<keyword evidence="1" id="KW-1133">Transmembrane helix</keyword>
<accession>A0A1G9JXW1</accession>
<name>A0A1G9JXW1_9FIRM</name>
<proteinExistence type="predicted"/>
<gene>
    <name evidence="2" type="ORF">SAMN04488692_104118</name>
</gene>